<sequence>MRTLNALVPSGSYGPHRRAVVPDVAGRPFVDLAMVPRLAVVRAVEGMRRVHAPDPERVREVIGAAGRLFATGTLDGETPEDYCRSVSRTAGLPLATPRAALRLFETGAAAIADAADGQRPVAVAPRFPWAGGALAPGAVWTRRGDVLAVLAPGNHPGPHLEWLTALALGYRVAVRPSRRDPFTPARLVKALRAAGLDPAHCVLLPGGHEVGDALVAAADRSVVFGGDDVVHRYREDGAVLTQGPGRSKILITAGTDWRRHLDVIEESVTSGGGLGCVNATALLVEGDARPVAEALAARLARLPVLPPEDPGAALPVTPLARAHALRGHLARRAAHTEPLLGADSLVADLGDGSAALRPALHLAADPRDPVLGAEMPFPCLWVAPWHRRDGLGPLRHSLALMTLTGDTGLTASALAEPTIRNVFLGSRPTSTYVPGLPHDGHLAEFLMTATTVVP</sequence>
<dbReference type="Gene3D" id="3.40.605.10">
    <property type="entry name" value="Aldehyde Dehydrogenase, Chain A, domain 1"/>
    <property type="match status" value="1"/>
</dbReference>
<gene>
    <name evidence="5" type="ORF">BFF78_29685</name>
</gene>
<dbReference type="InterPro" id="IPR015590">
    <property type="entry name" value="Aldehyde_DH_dom"/>
</dbReference>
<proteinExistence type="inferred from homology"/>
<keyword evidence="2" id="KW-0560">Oxidoreductase</keyword>
<evidence type="ECO:0000256" key="1">
    <source>
        <dbReference type="ARBA" id="ARBA00009986"/>
    </source>
</evidence>
<name>A0A1D7YPA7_9ACTN</name>
<dbReference type="KEGG" id="spun:BFF78_29685"/>
<dbReference type="Pfam" id="PF00171">
    <property type="entry name" value="Aldedh"/>
    <property type="match status" value="1"/>
</dbReference>
<dbReference type="SUPFAM" id="SSF53720">
    <property type="entry name" value="ALDH-like"/>
    <property type="match status" value="1"/>
</dbReference>
<feature type="domain" description="Aldehyde dehydrogenase" evidence="4">
    <location>
        <begin position="149"/>
        <end position="385"/>
    </location>
</feature>
<dbReference type="InterPro" id="IPR016162">
    <property type="entry name" value="Ald_DH_N"/>
</dbReference>
<dbReference type="EMBL" id="CP017248">
    <property type="protein sequence ID" value="AOR37401.1"/>
    <property type="molecule type" value="Genomic_DNA"/>
</dbReference>
<dbReference type="InterPro" id="IPR016161">
    <property type="entry name" value="Ald_DH/histidinol_DH"/>
</dbReference>
<dbReference type="InterPro" id="IPR016163">
    <property type="entry name" value="Ald_DH_C"/>
</dbReference>
<dbReference type="Gene3D" id="3.40.309.10">
    <property type="entry name" value="Aldehyde Dehydrogenase, Chain A, domain 2"/>
    <property type="match status" value="1"/>
</dbReference>
<dbReference type="Proteomes" id="UP000094960">
    <property type="component" value="Chromosome"/>
</dbReference>
<keyword evidence="3" id="KW-0520">NAD</keyword>
<dbReference type="PANTHER" id="PTHR43720:SF2">
    <property type="entry name" value="2-AMINOMUCONIC SEMIALDEHYDE DEHYDROGENASE"/>
    <property type="match status" value="1"/>
</dbReference>
<dbReference type="PANTHER" id="PTHR43720">
    <property type="entry name" value="2-AMINOMUCONIC SEMIALDEHYDE DEHYDROGENASE"/>
    <property type="match status" value="1"/>
</dbReference>
<dbReference type="GO" id="GO:0016620">
    <property type="term" value="F:oxidoreductase activity, acting on the aldehyde or oxo group of donors, NAD or NADP as acceptor"/>
    <property type="evidence" value="ECO:0007669"/>
    <property type="project" value="InterPro"/>
</dbReference>
<protein>
    <recommendedName>
        <fullName evidence="4">Aldehyde dehydrogenase domain-containing protein</fullName>
    </recommendedName>
</protein>
<dbReference type="AlphaFoldDB" id="A0A1D7YPA7"/>
<comment type="similarity">
    <text evidence="1">Belongs to the aldehyde dehydrogenase family.</text>
</comment>
<organism evidence="5 6">
    <name type="scientific">Streptomyces fodineus</name>
    <dbReference type="NCBI Taxonomy" id="1904616"/>
    <lineage>
        <taxon>Bacteria</taxon>
        <taxon>Bacillati</taxon>
        <taxon>Actinomycetota</taxon>
        <taxon>Actinomycetes</taxon>
        <taxon>Kitasatosporales</taxon>
        <taxon>Streptomycetaceae</taxon>
        <taxon>Streptomyces</taxon>
    </lineage>
</organism>
<evidence type="ECO:0000256" key="3">
    <source>
        <dbReference type="ARBA" id="ARBA00023027"/>
    </source>
</evidence>
<evidence type="ECO:0000313" key="6">
    <source>
        <dbReference type="Proteomes" id="UP000094960"/>
    </source>
</evidence>
<evidence type="ECO:0000313" key="5">
    <source>
        <dbReference type="EMBL" id="AOR37401.1"/>
    </source>
</evidence>
<evidence type="ECO:0000256" key="2">
    <source>
        <dbReference type="ARBA" id="ARBA00023002"/>
    </source>
</evidence>
<evidence type="ECO:0000259" key="4">
    <source>
        <dbReference type="Pfam" id="PF00171"/>
    </source>
</evidence>
<reference evidence="6" key="1">
    <citation type="submission" date="2016-09" db="EMBL/GenBank/DDBJ databases">
        <title>Streptomyces puniciscabiei strain:TW1S1 Genome sequencing and assembly.</title>
        <authorList>
            <person name="Kim M.-K."/>
            <person name="Kim S.B."/>
        </authorList>
    </citation>
    <scope>NUCLEOTIDE SEQUENCE [LARGE SCALE GENOMIC DNA]</scope>
    <source>
        <strain evidence="6">TW1S1</strain>
    </source>
</reference>
<keyword evidence="6" id="KW-1185">Reference proteome</keyword>
<accession>A0A1D7YPA7</accession>